<comment type="caution">
    <text evidence="2">The sequence shown here is derived from an EMBL/GenBank/DDBJ whole genome shotgun (WGS) entry which is preliminary data.</text>
</comment>
<reference evidence="2 3" key="1">
    <citation type="submission" date="2024-01" db="EMBL/GenBank/DDBJ databases">
        <title>Maribacter spp. originated from different algae showed divergent polysaccharides utilization ability.</title>
        <authorList>
            <person name="Wang H."/>
            <person name="Wu Y."/>
        </authorList>
    </citation>
    <scope>NUCLEOTIDE SEQUENCE [LARGE SCALE GENOMIC DNA]</scope>
    <source>
        <strain evidence="2 3">PR1</strain>
    </source>
</reference>
<dbReference type="EMBL" id="JAZDDG010000004">
    <property type="protein sequence ID" value="MEE1976352.1"/>
    <property type="molecule type" value="Genomic_DNA"/>
</dbReference>
<evidence type="ECO:0000313" key="2">
    <source>
        <dbReference type="EMBL" id="MEE1976352.1"/>
    </source>
</evidence>
<organism evidence="2 3">
    <name type="scientific">Maribacter cobaltidurans</name>
    <dbReference type="NCBI Taxonomy" id="1178778"/>
    <lineage>
        <taxon>Bacteria</taxon>
        <taxon>Pseudomonadati</taxon>
        <taxon>Bacteroidota</taxon>
        <taxon>Flavobacteriia</taxon>
        <taxon>Flavobacteriales</taxon>
        <taxon>Flavobacteriaceae</taxon>
        <taxon>Maribacter</taxon>
    </lineage>
</organism>
<proteinExistence type="predicted"/>
<dbReference type="RefSeq" id="WP_272651052.1">
    <property type="nucleotide sequence ID" value="NZ_JAZDDG010000004.1"/>
</dbReference>
<protein>
    <recommendedName>
        <fullName evidence="4">Lipocalin-like domain-containing protein</fullName>
    </recommendedName>
</protein>
<feature type="chain" id="PRO_5047102663" description="Lipocalin-like domain-containing protein" evidence="1">
    <location>
        <begin position="21"/>
        <end position="168"/>
    </location>
</feature>
<sequence length="168" mass="19526">MLKRANLLLPLILLILLACNNDDQGSQQVNLLFTEDNLIGDWKRIAEFRGQPNDSLGILEPTEDLFTQFENCRKDDMIRYVKAIQQEENTYFWGIGEVACHNQIPNSFIEIGTWTIQESGKLNRFYSDISEPFVVVLLTSQQLRIRKESGVKESEGTIYEFTEYERVR</sequence>
<feature type="signal peptide" evidence="1">
    <location>
        <begin position="1"/>
        <end position="20"/>
    </location>
</feature>
<dbReference type="Proteomes" id="UP001356308">
    <property type="component" value="Unassembled WGS sequence"/>
</dbReference>
<evidence type="ECO:0000313" key="3">
    <source>
        <dbReference type="Proteomes" id="UP001356308"/>
    </source>
</evidence>
<accession>A0ABU7ITR2</accession>
<keyword evidence="1" id="KW-0732">Signal</keyword>
<evidence type="ECO:0008006" key="4">
    <source>
        <dbReference type="Google" id="ProtNLM"/>
    </source>
</evidence>
<dbReference type="PROSITE" id="PS51257">
    <property type="entry name" value="PROKAR_LIPOPROTEIN"/>
    <property type="match status" value="1"/>
</dbReference>
<keyword evidence="3" id="KW-1185">Reference proteome</keyword>
<gene>
    <name evidence="2" type="ORF">V1I91_09750</name>
</gene>
<evidence type="ECO:0000256" key="1">
    <source>
        <dbReference type="SAM" id="SignalP"/>
    </source>
</evidence>
<name>A0ABU7ITR2_9FLAO</name>